<feature type="transmembrane region" description="Helical" evidence="10">
    <location>
        <begin position="182"/>
        <end position="203"/>
    </location>
</feature>
<evidence type="ECO:0000256" key="9">
    <source>
        <dbReference type="SAM" id="MobiDB-lite"/>
    </source>
</evidence>
<dbReference type="RefSeq" id="XP_015652858.1">
    <property type="nucleotide sequence ID" value="XM_015808405.1"/>
</dbReference>
<keyword evidence="5" id="KW-0862">Zinc</keyword>
<feature type="region of interest" description="Disordered" evidence="9">
    <location>
        <begin position="213"/>
        <end position="258"/>
    </location>
</feature>
<dbReference type="InterPro" id="IPR050681">
    <property type="entry name" value="CDF/SLC30A"/>
</dbReference>
<evidence type="ECO:0000259" key="12">
    <source>
        <dbReference type="Pfam" id="PF16916"/>
    </source>
</evidence>
<gene>
    <name evidence="13" type="ORF">ABB37_09118</name>
</gene>
<dbReference type="InterPro" id="IPR002524">
    <property type="entry name" value="Cation_efflux"/>
</dbReference>
<keyword evidence="8 10" id="KW-0472">Membrane</keyword>
<dbReference type="OMA" id="GHEKMLH"/>
<dbReference type="EMBL" id="LGTL01000029">
    <property type="protein sequence ID" value="KPA74419.1"/>
    <property type="molecule type" value="Genomic_DNA"/>
</dbReference>
<sequence>MASVQPDETTALAAGGVAAADRKNYETVPVAVSVTSGETRGVTQIIDAVHARRNSEKRVLLFALTFCFVFMVVEFASGVIAHSLALLTDAIHLLTDVGSYALSIGALIAAGRAACGRYSYGWHRAEVIGTLISVFSIWALVAWILVEAGYRTYDMYMCSRVPAKLALGDNRVRECKAVDSRLMILVGILGMVVNIVCASILYYGGSHGHSHFGSSHDHHDDDDHGHDHDHDHGHDDGHDHDLEHGHARTPSSRTGEGIGSSKGFAVHAAILHALGDCVQSLGVILAGVFIYVANMMYYGQHTYMYSLFNLADPFCSVMFAVVTLNMTKSLLMELFGILMESTPRHIDYDALEEALMQIDGVVSVHDLHIWSLSAEYVSLSVHLVSDDSTVLPKAQHICQVHFGIGHTTIQVDTVAVGTSECGNSCATISPRRK</sequence>
<evidence type="ECO:0000256" key="4">
    <source>
        <dbReference type="ARBA" id="ARBA00022692"/>
    </source>
</evidence>
<dbReference type="RefSeq" id="XP_015652857.1">
    <property type="nucleotide sequence ID" value="XM_015808404.1"/>
</dbReference>
<dbReference type="Pfam" id="PF16916">
    <property type="entry name" value="ZT_dimer"/>
    <property type="match status" value="1"/>
</dbReference>
<feature type="domain" description="Cation efflux protein cytoplasmic" evidence="12">
    <location>
        <begin position="343"/>
        <end position="412"/>
    </location>
</feature>
<keyword evidence="6 10" id="KW-1133">Transmembrane helix</keyword>
<evidence type="ECO:0000259" key="11">
    <source>
        <dbReference type="Pfam" id="PF01545"/>
    </source>
</evidence>
<dbReference type="GO" id="GO:0005886">
    <property type="term" value="C:plasma membrane"/>
    <property type="evidence" value="ECO:0007669"/>
    <property type="project" value="TreeGrafter"/>
</dbReference>
<protein>
    <submittedName>
        <fullName evidence="13">Zinc transporter-like protein</fullName>
    </submittedName>
</protein>
<evidence type="ECO:0000256" key="7">
    <source>
        <dbReference type="ARBA" id="ARBA00023065"/>
    </source>
</evidence>
<feature type="compositionally biased region" description="Basic and acidic residues" evidence="9">
    <location>
        <begin position="214"/>
        <end position="246"/>
    </location>
</feature>
<reference evidence="13 14" key="1">
    <citation type="submission" date="2015-07" db="EMBL/GenBank/DDBJ databases">
        <title>High-quality genome of monoxenous trypanosomatid Leptomonas pyrrhocoris.</title>
        <authorList>
            <person name="Flegontov P."/>
            <person name="Butenko A."/>
            <person name="Firsov S."/>
            <person name="Vlcek C."/>
            <person name="Logacheva M.D."/>
            <person name="Field M."/>
            <person name="Filatov D."/>
            <person name="Flegontova O."/>
            <person name="Gerasimov E."/>
            <person name="Jackson A.P."/>
            <person name="Kelly S."/>
            <person name="Opperdoes F."/>
            <person name="O'Reilly A."/>
            <person name="Votypka J."/>
            <person name="Yurchenko V."/>
            <person name="Lukes J."/>
        </authorList>
    </citation>
    <scope>NUCLEOTIDE SEQUENCE [LARGE SCALE GENOMIC DNA]</scope>
    <source>
        <strain evidence="13">H10</strain>
    </source>
</reference>
<comment type="subcellular location">
    <subcellularLocation>
        <location evidence="1">Membrane</location>
        <topology evidence="1">Multi-pass membrane protein</topology>
    </subcellularLocation>
</comment>
<dbReference type="InterPro" id="IPR027470">
    <property type="entry name" value="Cation_efflux_CTD"/>
</dbReference>
<evidence type="ECO:0000256" key="5">
    <source>
        <dbReference type="ARBA" id="ARBA00022906"/>
    </source>
</evidence>
<dbReference type="SUPFAM" id="SSF160240">
    <property type="entry name" value="Cation efflux protein cytoplasmic domain-like"/>
    <property type="match status" value="1"/>
</dbReference>
<evidence type="ECO:0000313" key="13">
    <source>
        <dbReference type="EMBL" id="KPA74419.1"/>
    </source>
</evidence>
<keyword evidence="7" id="KW-0406">Ion transport</keyword>
<evidence type="ECO:0000256" key="10">
    <source>
        <dbReference type="SAM" id="Phobius"/>
    </source>
</evidence>
<name>A0A0M9FRF5_LEPPY</name>
<evidence type="ECO:0000256" key="6">
    <source>
        <dbReference type="ARBA" id="ARBA00022989"/>
    </source>
</evidence>
<dbReference type="NCBIfam" id="TIGR01297">
    <property type="entry name" value="CDF"/>
    <property type="match status" value="1"/>
</dbReference>
<dbReference type="VEuPathDB" id="TriTrypDB:LpyrH10_29_0330"/>
<evidence type="ECO:0000256" key="3">
    <source>
        <dbReference type="ARBA" id="ARBA00022448"/>
    </source>
</evidence>
<keyword evidence="5" id="KW-0864">Zinc transport</keyword>
<feature type="transmembrane region" description="Helical" evidence="10">
    <location>
        <begin position="303"/>
        <end position="324"/>
    </location>
</feature>
<evidence type="ECO:0000256" key="8">
    <source>
        <dbReference type="ARBA" id="ARBA00023136"/>
    </source>
</evidence>
<dbReference type="SUPFAM" id="SSF161111">
    <property type="entry name" value="Cation efflux protein transmembrane domain-like"/>
    <property type="match status" value="1"/>
</dbReference>
<comment type="caution">
    <text evidence="13">The sequence shown here is derived from an EMBL/GenBank/DDBJ whole genome shotgun (WGS) entry which is preliminary data.</text>
</comment>
<evidence type="ECO:0000313" key="14">
    <source>
        <dbReference type="Proteomes" id="UP000037923"/>
    </source>
</evidence>
<feature type="transmembrane region" description="Helical" evidence="10">
    <location>
        <begin position="277"/>
        <end position="297"/>
    </location>
</feature>
<dbReference type="Pfam" id="PF01545">
    <property type="entry name" value="Cation_efflux"/>
    <property type="match status" value="1"/>
</dbReference>
<keyword evidence="14" id="KW-1185">Reference proteome</keyword>
<dbReference type="AlphaFoldDB" id="A0A0M9FRF5"/>
<dbReference type="EMBL" id="LGTL01000029">
    <property type="protein sequence ID" value="KPA74418.1"/>
    <property type="molecule type" value="Genomic_DNA"/>
</dbReference>
<dbReference type="InterPro" id="IPR036837">
    <property type="entry name" value="Cation_efflux_CTD_sf"/>
</dbReference>
<dbReference type="GeneID" id="26909401"/>
<dbReference type="InterPro" id="IPR058533">
    <property type="entry name" value="Cation_efflux_TM"/>
</dbReference>
<keyword evidence="4 10" id="KW-0812">Transmembrane</keyword>
<accession>A0A0M9FRF5</accession>
<feature type="transmembrane region" description="Helical" evidence="10">
    <location>
        <begin position="127"/>
        <end position="146"/>
    </location>
</feature>
<dbReference type="PANTHER" id="PTHR11562">
    <property type="entry name" value="CATION EFFLUX PROTEIN/ ZINC TRANSPORTER"/>
    <property type="match status" value="1"/>
</dbReference>
<dbReference type="Gene3D" id="1.20.1510.10">
    <property type="entry name" value="Cation efflux protein transmembrane domain"/>
    <property type="match status" value="1"/>
</dbReference>
<dbReference type="PANTHER" id="PTHR11562:SF17">
    <property type="entry name" value="RE54080P-RELATED"/>
    <property type="match status" value="1"/>
</dbReference>
<dbReference type="GO" id="GO:0005385">
    <property type="term" value="F:zinc ion transmembrane transporter activity"/>
    <property type="evidence" value="ECO:0007669"/>
    <property type="project" value="TreeGrafter"/>
</dbReference>
<feature type="transmembrane region" description="Helical" evidence="10">
    <location>
        <begin position="59"/>
        <end position="85"/>
    </location>
</feature>
<feature type="domain" description="Cation efflux protein transmembrane" evidence="11">
    <location>
        <begin position="61"/>
        <end position="339"/>
    </location>
</feature>
<organism evidence="13 14">
    <name type="scientific">Leptomonas pyrrhocoris</name>
    <name type="common">Firebug parasite</name>
    <dbReference type="NCBI Taxonomy" id="157538"/>
    <lineage>
        <taxon>Eukaryota</taxon>
        <taxon>Discoba</taxon>
        <taxon>Euglenozoa</taxon>
        <taxon>Kinetoplastea</taxon>
        <taxon>Metakinetoplastina</taxon>
        <taxon>Trypanosomatida</taxon>
        <taxon>Trypanosomatidae</taxon>
        <taxon>Leishmaniinae</taxon>
        <taxon>Leptomonas</taxon>
    </lineage>
</organism>
<evidence type="ECO:0000256" key="2">
    <source>
        <dbReference type="ARBA" id="ARBA00008873"/>
    </source>
</evidence>
<dbReference type="Proteomes" id="UP000037923">
    <property type="component" value="Unassembled WGS sequence"/>
</dbReference>
<dbReference type="OrthoDB" id="9944568at2759"/>
<evidence type="ECO:0000256" key="1">
    <source>
        <dbReference type="ARBA" id="ARBA00004141"/>
    </source>
</evidence>
<comment type="similarity">
    <text evidence="2">Belongs to the cation diffusion facilitator (CDF) transporter (TC 2.A.4) family. SLC30A subfamily.</text>
</comment>
<keyword evidence="3" id="KW-0813">Transport</keyword>
<dbReference type="InterPro" id="IPR027469">
    <property type="entry name" value="Cation_efflux_TMD_sf"/>
</dbReference>
<proteinExistence type="inferred from homology"/>